<evidence type="ECO:0000313" key="4">
    <source>
        <dbReference type="EMBL" id="CAL4786337.1"/>
    </source>
</evidence>
<evidence type="ECO:0000313" key="2">
    <source>
        <dbReference type="EMBL" id="CAI3999025.1"/>
    </source>
</evidence>
<evidence type="ECO:0000313" key="5">
    <source>
        <dbReference type="Proteomes" id="UP001152797"/>
    </source>
</evidence>
<reference evidence="3" key="2">
    <citation type="submission" date="2024-04" db="EMBL/GenBank/DDBJ databases">
        <authorList>
            <person name="Chen Y."/>
            <person name="Shah S."/>
            <person name="Dougan E. K."/>
            <person name="Thang M."/>
            <person name="Chan C."/>
        </authorList>
    </citation>
    <scope>NUCLEOTIDE SEQUENCE [LARGE SCALE GENOMIC DNA]</scope>
</reference>
<protein>
    <submittedName>
        <fullName evidence="4">Protein-glutamate methylesterase</fullName>
    </submittedName>
</protein>
<dbReference type="Proteomes" id="UP001152797">
    <property type="component" value="Unassembled WGS sequence"/>
</dbReference>
<feature type="region of interest" description="Disordered" evidence="1">
    <location>
        <begin position="69"/>
        <end position="98"/>
    </location>
</feature>
<dbReference type="EMBL" id="CAMXCT030002570">
    <property type="protein sequence ID" value="CAL4786337.1"/>
    <property type="molecule type" value="Genomic_DNA"/>
</dbReference>
<keyword evidence="5" id="KW-1185">Reference proteome</keyword>
<dbReference type="EMBL" id="CAMXCT010002570">
    <property type="protein sequence ID" value="CAI3999025.1"/>
    <property type="molecule type" value="Genomic_DNA"/>
</dbReference>
<dbReference type="AlphaFoldDB" id="A0A9P1CX24"/>
<comment type="caution">
    <text evidence="2">The sequence shown here is derived from an EMBL/GenBank/DDBJ whole genome shotgun (WGS) entry which is preliminary data.</text>
</comment>
<gene>
    <name evidence="2" type="ORF">C1SCF055_LOCUS25276</name>
</gene>
<proteinExistence type="predicted"/>
<organism evidence="2">
    <name type="scientific">Cladocopium goreaui</name>
    <dbReference type="NCBI Taxonomy" id="2562237"/>
    <lineage>
        <taxon>Eukaryota</taxon>
        <taxon>Sar</taxon>
        <taxon>Alveolata</taxon>
        <taxon>Dinophyceae</taxon>
        <taxon>Suessiales</taxon>
        <taxon>Symbiodiniaceae</taxon>
        <taxon>Cladocopium</taxon>
    </lineage>
</organism>
<sequence length="121" mass="12633">MEMTCTAVETICNSEHGPDDVAGFAEALPQDNPANLDVGQCVDVESVKSLAASAGDDGALSVNLDDSNEALAEPGVTSMEEVGTDDSSSDEEKQLSSNSLMHALASGLEMYPAECQHVAWR</sequence>
<dbReference type="EMBL" id="CAMXCT020002570">
    <property type="protein sequence ID" value="CAL1152400.1"/>
    <property type="molecule type" value="Genomic_DNA"/>
</dbReference>
<reference evidence="2" key="1">
    <citation type="submission" date="2022-10" db="EMBL/GenBank/DDBJ databases">
        <authorList>
            <person name="Chen Y."/>
            <person name="Dougan E. K."/>
            <person name="Chan C."/>
            <person name="Rhodes N."/>
            <person name="Thang M."/>
        </authorList>
    </citation>
    <scope>NUCLEOTIDE SEQUENCE</scope>
</reference>
<accession>A0A9P1CX24</accession>
<evidence type="ECO:0000313" key="3">
    <source>
        <dbReference type="EMBL" id="CAL1152400.1"/>
    </source>
</evidence>
<name>A0A9P1CX24_9DINO</name>
<evidence type="ECO:0000256" key="1">
    <source>
        <dbReference type="SAM" id="MobiDB-lite"/>
    </source>
</evidence>